<organism evidence="2 3">
    <name type="scientific">Tengunoibacter tsumagoiensis</name>
    <dbReference type="NCBI Taxonomy" id="2014871"/>
    <lineage>
        <taxon>Bacteria</taxon>
        <taxon>Bacillati</taxon>
        <taxon>Chloroflexota</taxon>
        <taxon>Ktedonobacteria</taxon>
        <taxon>Ktedonobacterales</taxon>
        <taxon>Dictyobacteraceae</taxon>
        <taxon>Tengunoibacter</taxon>
    </lineage>
</organism>
<reference evidence="3" key="1">
    <citation type="submission" date="2018-12" db="EMBL/GenBank/DDBJ databases">
        <title>Tengunoibacter tsumagoiensis gen. nov., sp. nov., Dictyobacter kobayashii sp. nov., D. alpinus sp. nov., and D. joshuensis sp. nov. and description of Dictyobacteraceae fam. nov. within the order Ktedonobacterales isolated from Tengu-no-mugimeshi.</title>
        <authorList>
            <person name="Wang C.M."/>
            <person name="Zheng Y."/>
            <person name="Sakai Y."/>
            <person name="Toyoda A."/>
            <person name="Minakuchi Y."/>
            <person name="Abe K."/>
            <person name="Yokota A."/>
            <person name="Yabe S."/>
        </authorList>
    </citation>
    <scope>NUCLEOTIDE SEQUENCE [LARGE SCALE GENOMIC DNA]</scope>
    <source>
        <strain evidence="3">Uno3</strain>
    </source>
</reference>
<feature type="transmembrane region" description="Helical" evidence="1">
    <location>
        <begin position="167"/>
        <end position="186"/>
    </location>
</feature>
<feature type="transmembrane region" description="Helical" evidence="1">
    <location>
        <begin position="136"/>
        <end position="155"/>
    </location>
</feature>
<dbReference type="EMBL" id="BIFR01000002">
    <property type="protein sequence ID" value="GCE15648.1"/>
    <property type="molecule type" value="Genomic_DNA"/>
</dbReference>
<name>A0A402A970_9CHLR</name>
<evidence type="ECO:0000256" key="1">
    <source>
        <dbReference type="SAM" id="Phobius"/>
    </source>
</evidence>
<accession>A0A402A970</accession>
<dbReference type="Proteomes" id="UP000287352">
    <property type="component" value="Unassembled WGS sequence"/>
</dbReference>
<keyword evidence="3" id="KW-1185">Reference proteome</keyword>
<proteinExistence type="predicted"/>
<dbReference type="AlphaFoldDB" id="A0A402A970"/>
<keyword evidence="1" id="KW-0812">Transmembrane</keyword>
<evidence type="ECO:0000313" key="3">
    <source>
        <dbReference type="Proteomes" id="UP000287352"/>
    </source>
</evidence>
<evidence type="ECO:0000313" key="2">
    <source>
        <dbReference type="EMBL" id="GCE15648.1"/>
    </source>
</evidence>
<dbReference type="OrthoDB" id="8478915at2"/>
<feature type="transmembrane region" description="Helical" evidence="1">
    <location>
        <begin position="192"/>
        <end position="216"/>
    </location>
</feature>
<feature type="transmembrane region" description="Helical" evidence="1">
    <location>
        <begin position="94"/>
        <end position="116"/>
    </location>
</feature>
<sequence length="230" mass="24997">MAQPLPITKSVFTGQTLAARISIATGVLFVLLLLSLHVLEPEFDPIWRFVSEYALGPFGWLMHLAFFLLATSLASAGVVLFSSVRSMVSKISRLVGYIGLAILGLAAIGILIAAIFTTDPMTTPPSAMTLSGNMHVFGASLDYTPVAALVLSFVLARQPAWRPIRRWLFLTAGVMLLAMVAFMLMLPHDGKFGPGVLAGLFGRFLLVSYLGWLLTIGFHTLKLYRRVDNA</sequence>
<gene>
    <name evidence="2" type="ORF">KTT_55070</name>
</gene>
<keyword evidence="1" id="KW-0472">Membrane</keyword>
<feature type="transmembrane region" description="Helical" evidence="1">
    <location>
        <begin position="59"/>
        <end position="82"/>
    </location>
</feature>
<feature type="transmembrane region" description="Helical" evidence="1">
    <location>
        <begin position="21"/>
        <end position="39"/>
    </location>
</feature>
<dbReference type="RefSeq" id="WP_126583075.1">
    <property type="nucleotide sequence ID" value="NZ_BIFR01000002.1"/>
</dbReference>
<keyword evidence="1" id="KW-1133">Transmembrane helix</keyword>
<comment type="caution">
    <text evidence="2">The sequence shown here is derived from an EMBL/GenBank/DDBJ whole genome shotgun (WGS) entry which is preliminary data.</text>
</comment>
<evidence type="ECO:0008006" key="4">
    <source>
        <dbReference type="Google" id="ProtNLM"/>
    </source>
</evidence>
<dbReference type="InterPro" id="IPR009339">
    <property type="entry name" value="DUF998"/>
</dbReference>
<dbReference type="Pfam" id="PF06197">
    <property type="entry name" value="DUF998"/>
    <property type="match status" value="1"/>
</dbReference>
<protein>
    <recommendedName>
        <fullName evidence="4">DUF998 domain-containing protein</fullName>
    </recommendedName>
</protein>